<evidence type="ECO:0000313" key="3">
    <source>
        <dbReference type="Proteomes" id="UP001064632"/>
    </source>
</evidence>
<dbReference type="Gene3D" id="3.30.310.20">
    <property type="entry name" value="DNA-3-methyladenine glycosylase AlkA, N-terminal domain"/>
    <property type="match status" value="1"/>
</dbReference>
<protein>
    <recommendedName>
        <fullName evidence="1">DNA-3-methyladenine glycosylase AlkA N-terminal domain-containing protein</fullName>
    </recommendedName>
</protein>
<dbReference type="SMART" id="SM01009">
    <property type="entry name" value="AlkA_N"/>
    <property type="match status" value="1"/>
</dbReference>
<dbReference type="Gene3D" id="1.10.1670.10">
    <property type="entry name" value="Helix-hairpin-Helix base-excision DNA repair enzymes (C-terminal)"/>
    <property type="match status" value="1"/>
</dbReference>
<dbReference type="Proteomes" id="UP001064632">
    <property type="component" value="Chromosome"/>
</dbReference>
<proteinExistence type="predicted"/>
<dbReference type="InterPro" id="IPR011257">
    <property type="entry name" value="DNA_glycosylase"/>
</dbReference>
<dbReference type="Gene3D" id="1.10.340.30">
    <property type="entry name" value="Hypothetical protein, domain 2"/>
    <property type="match status" value="1"/>
</dbReference>
<evidence type="ECO:0000259" key="1">
    <source>
        <dbReference type="SMART" id="SM01009"/>
    </source>
</evidence>
<dbReference type="SUPFAM" id="SSF48150">
    <property type="entry name" value="DNA-glycosylase"/>
    <property type="match status" value="1"/>
</dbReference>
<dbReference type="InterPro" id="IPR037046">
    <property type="entry name" value="AlkA_N_sf"/>
</dbReference>
<dbReference type="SUPFAM" id="SSF55945">
    <property type="entry name" value="TATA-box binding protein-like"/>
    <property type="match status" value="1"/>
</dbReference>
<gene>
    <name evidence="2" type="ORF">N4264_09105</name>
</gene>
<dbReference type="InterPro" id="IPR023170">
    <property type="entry name" value="HhH_base_excis_C"/>
</dbReference>
<accession>A0ABY6BL60</accession>
<name>A0ABY6BL60_9GAMM</name>
<evidence type="ECO:0000313" key="2">
    <source>
        <dbReference type="EMBL" id="UXI69770.1"/>
    </source>
</evidence>
<feature type="domain" description="DNA-3-methyladenine glycosylase AlkA N-terminal" evidence="1">
    <location>
        <begin position="39"/>
        <end position="150"/>
    </location>
</feature>
<dbReference type="RefSeq" id="WP_261696723.1">
    <property type="nucleotide sequence ID" value="NZ_CP104694.1"/>
</dbReference>
<reference evidence="2" key="1">
    <citation type="submission" date="2022-09" db="EMBL/GenBank/DDBJ databases">
        <title>Tahibacter sp. nov., isolated from a fresh water.</title>
        <authorList>
            <person name="Baek J.H."/>
            <person name="Lee J.K."/>
            <person name="Kim J.M."/>
            <person name="Jeon C.O."/>
        </authorList>
    </citation>
    <scope>NUCLEOTIDE SEQUENCE</scope>
    <source>
        <strain evidence="2">W38</strain>
    </source>
</reference>
<organism evidence="2 3">
    <name type="scientific">Tahibacter amnicola</name>
    <dbReference type="NCBI Taxonomy" id="2976241"/>
    <lineage>
        <taxon>Bacteria</taxon>
        <taxon>Pseudomonadati</taxon>
        <taxon>Pseudomonadota</taxon>
        <taxon>Gammaproteobacteria</taxon>
        <taxon>Lysobacterales</taxon>
        <taxon>Rhodanobacteraceae</taxon>
        <taxon>Tahibacter</taxon>
    </lineage>
</organism>
<keyword evidence="3" id="KW-1185">Reference proteome</keyword>
<sequence length="317" mass="34001">MKECVRCRAWGSADRGILWIPLEGPGCVYRCWLGLPVLLLALQWRCDALSSKKPQALTGVVHVDASVYHRSIAIGAARGCVSVRPGDGNALEATIRVSDFSHLSAIVARPRRVFDLAADPLAIGEHLKGDSLLAGLVTARPGIRVAGPWDGFERAVRTVLCWQCTDSSAQTGAALVAALGEPCRDSGAAGITRQFPDPAQVSASPLDRLGISVAQRRAIAAIARMAVVDPHAFDAGDSLEEGVQRLTERAGVDEPLAHEIALRLWRETDVFAHQDEAVLRAVAGCIASVGELIERAEAWRPWRAYAANQLRAAMPSR</sequence>
<dbReference type="InterPro" id="IPR010316">
    <property type="entry name" value="AlkA_N"/>
</dbReference>
<dbReference type="EMBL" id="CP104694">
    <property type="protein sequence ID" value="UXI69770.1"/>
    <property type="molecule type" value="Genomic_DNA"/>
</dbReference>
<dbReference type="Pfam" id="PF06029">
    <property type="entry name" value="AlkA_N"/>
    <property type="match status" value="1"/>
</dbReference>